<evidence type="ECO:0000256" key="6">
    <source>
        <dbReference type="ARBA" id="ARBA00011946"/>
    </source>
</evidence>
<reference evidence="21 22" key="1">
    <citation type="submission" date="2017-10" db="EMBL/GenBank/DDBJ databases">
        <title>Novel microbial diversity and functional potential in the marine mammal oral microbiome.</title>
        <authorList>
            <person name="Dudek N.K."/>
            <person name="Sun C.L."/>
            <person name="Burstein D."/>
            <person name="Kantor R.S."/>
            <person name="Aliaga Goltsman D.S."/>
            <person name="Bik E.M."/>
            <person name="Thomas B.C."/>
            <person name="Banfield J.F."/>
            <person name="Relman D.A."/>
        </authorList>
    </citation>
    <scope>NUCLEOTIDE SEQUENCE [LARGE SCALE GENOMIC DNA]</scope>
    <source>
        <strain evidence="21">DOLZORAL124_49_17</strain>
    </source>
</reference>
<dbReference type="InterPro" id="IPR020621">
    <property type="entry name" value="ATP-PRT_HisG_long"/>
</dbReference>
<dbReference type="CDD" id="cd13593">
    <property type="entry name" value="PBP2_HisGL3"/>
    <property type="match status" value="1"/>
</dbReference>
<keyword evidence="16 18" id="KW-0368">Histidine biosynthesis</keyword>
<dbReference type="GO" id="GO:0000105">
    <property type="term" value="P:L-histidine biosynthetic process"/>
    <property type="evidence" value="ECO:0007669"/>
    <property type="project" value="UniProtKB-UniRule"/>
</dbReference>
<evidence type="ECO:0000259" key="19">
    <source>
        <dbReference type="Pfam" id="PF01634"/>
    </source>
</evidence>
<feature type="domain" description="Histidine biosynthesis HisG C-terminal" evidence="20">
    <location>
        <begin position="215"/>
        <end position="287"/>
    </location>
</feature>
<comment type="cofactor">
    <cofactor evidence="2 18">
        <name>Mg(2+)</name>
        <dbReference type="ChEBI" id="CHEBI:18420"/>
    </cofactor>
</comment>
<dbReference type="GO" id="GO:0000287">
    <property type="term" value="F:magnesium ion binding"/>
    <property type="evidence" value="ECO:0007669"/>
    <property type="project" value="UniProtKB-UniRule"/>
</dbReference>
<dbReference type="SUPFAM" id="SSF54913">
    <property type="entry name" value="GlnB-like"/>
    <property type="match status" value="1"/>
</dbReference>
<dbReference type="FunFam" id="3.30.70.120:FF:000002">
    <property type="entry name" value="ATP phosphoribosyltransferase"/>
    <property type="match status" value="1"/>
</dbReference>
<evidence type="ECO:0000256" key="5">
    <source>
        <dbReference type="ARBA" id="ARBA00007955"/>
    </source>
</evidence>
<gene>
    <name evidence="18" type="primary">hisG</name>
    <name evidence="21" type="ORF">CSB45_03190</name>
</gene>
<dbReference type="InterPro" id="IPR013115">
    <property type="entry name" value="HisG_C"/>
</dbReference>
<evidence type="ECO:0000256" key="4">
    <source>
        <dbReference type="ARBA" id="ARBA00004667"/>
    </source>
</evidence>
<evidence type="ECO:0000313" key="21">
    <source>
        <dbReference type="EMBL" id="PID58562.1"/>
    </source>
</evidence>
<feature type="domain" description="ATP phosphoribosyltransferase catalytic" evidence="19">
    <location>
        <begin position="50"/>
        <end position="210"/>
    </location>
</feature>
<evidence type="ECO:0000256" key="18">
    <source>
        <dbReference type="HAMAP-Rule" id="MF_00079"/>
    </source>
</evidence>
<evidence type="ECO:0000256" key="9">
    <source>
        <dbReference type="ARBA" id="ARBA00022605"/>
    </source>
</evidence>
<comment type="caution">
    <text evidence="21">The sequence shown here is derived from an EMBL/GenBank/DDBJ whole genome shotgun (WGS) entry which is preliminary data.</text>
</comment>
<dbReference type="InterPro" id="IPR011322">
    <property type="entry name" value="N-reg_PII-like_a/b"/>
</dbReference>
<evidence type="ECO:0000256" key="8">
    <source>
        <dbReference type="ARBA" id="ARBA00022490"/>
    </source>
</evidence>
<dbReference type="Gene3D" id="3.40.190.10">
    <property type="entry name" value="Periplasmic binding protein-like II"/>
    <property type="match status" value="2"/>
</dbReference>
<dbReference type="Gene3D" id="3.30.70.120">
    <property type="match status" value="1"/>
</dbReference>
<evidence type="ECO:0000256" key="17">
    <source>
        <dbReference type="ARBA" id="ARBA00024861"/>
    </source>
</evidence>
<dbReference type="InterPro" id="IPR015867">
    <property type="entry name" value="N-reg_PII/ATP_PRibTrfase_C"/>
</dbReference>
<evidence type="ECO:0000256" key="15">
    <source>
        <dbReference type="ARBA" id="ARBA00022842"/>
    </source>
</evidence>
<dbReference type="InterPro" id="IPR001348">
    <property type="entry name" value="ATP_PRibTrfase_HisG"/>
</dbReference>
<keyword evidence="15 18" id="KW-0460">Magnesium</keyword>
<dbReference type="PANTHER" id="PTHR21403:SF10">
    <property type="entry name" value="ATP PHOSPHORIBOSYLTRANSFERASE"/>
    <property type="match status" value="1"/>
</dbReference>
<dbReference type="GO" id="GO:0003879">
    <property type="term" value="F:ATP phosphoribosyltransferase activity"/>
    <property type="evidence" value="ECO:0007669"/>
    <property type="project" value="UniProtKB-UniRule"/>
</dbReference>
<evidence type="ECO:0000256" key="12">
    <source>
        <dbReference type="ARBA" id="ARBA00022723"/>
    </source>
</evidence>
<evidence type="ECO:0000256" key="2">
    <source>
        <dbReference type="ARBA" id="ARBA00001946"/>
    </source>
</evidence>
<dbReference type="NCBIfam" id="TIGR03455">
    <property type="entry name" value="HisG_C-term"/>
    <property type="match status" value="1"/>
</dbReference>
<dbReference type="Proteomes" id="UP000229740">
    <property type="component" value="Unassembled WGS sequence"/>
</dbReference>
<dbReference type="InterPro" id="IPR013820">
    <property type="entry name" value="ATP_PRibTrfase_cat"/>
</dbReference>
<comment type="similarity">
    <text evidence="5 18">Belongs to the ATP phosphoribosyltransferase family. Long subfamily.</text>
</comment>
<keyword evidence="10 18" id="KW-0328">Glycosyltransferase</keyword>
<dbReference type="PANTHER" id="PTHR21403">
    <property type="entry name" value="ATP PHOSPHORIBOSYLTRANSFERASE ATP-PRTASE"/>
    <property type="match status" value="1"/>
</dbReference>
<comment type="catalytic activity">
    <reaction evidence="1 18">
        <text>1-(5-phospho-beta-D-ribosyl)-ATP + diphosphate = 5-phospho-alpha-D-ribose 1-diphosphate + ATP</text>
        <dbReference type="Rhea" id="RHEA:18473"/>
        <dbReference type="ChEBI" id="CHEBI:30616"/>
        <dbReference type="ChEBI" id="CHEBI:33019"/>
        <dbReference type="ChEBI" id="CHEBI:58017"/>
        <dbReference type="ChEBI" id="CHEBI:73183"/>
        <dbReference type="EC" id="2.4.2.17"/>
    </reaction>
</comment>
<evidence type="ECO:0000256" key="11">
    <source>
        <dbReference type="ARBA" id="ARBA00022679"/>
    </source>
</evidence>
<keyword evidence="11 18" id="KW-0808">Transferase</keyword>
<keyword evidence="8 18" id="KW-0963">Cytoplasm</keyword>
<organism evidence="21 22">
    <name type="scientific">candidate division KSB3 bacterium</name>
    <dbReference type="NCBI Taxonomy" id="2044937"/>
    <lineage>
        <taxon>Bacteria</taxon>
        <taxon>candidate division KSB3</taxon>
    </lineage>
</organism>
<comment type="function">
    <text evidence="17 18">Catalyzes the condensation of ATP and 5-phosphoribose 1-diphosphate to form N'-(5'-phosphoribosyl)-ATP (PR-ATP). Has a crucial role in the pathway because the rate of histidine biosynthesis seems to be controlled primarily by regulation of HisG enzymatic activity.</text>
</comment>
<evidence type="ECO:0000256" key="1">
    <source>
        <dbReference type="ARBA" id="ARBA00000915"/>
    </source>
</evidence>
<evidence type="ECO:0000256" key="3">
    <source>
        <dbReference type="ARBA" id="ARBA00004496"/>
    </source>
</evidence>
<evidence type="ECO:0000256" key="7">
    <source>
        <dbReference type="ARBA" id="ARBA00020998"/>
    </source>
</evidence>
<dbReference type="EC" id="2.4.2.17" evidence="6 18"/>
<comment type="pathway">
    <text evidence="4 18">Amino-acid biosynthesis; L-histidine biosynthesis; L-histidine from 5-phospho-alpha-D-ribose 1-diphosphate: step 1/9.</text>
</comment>
<name>A0A2G6E9M3_9BACT</name>
<dbReference type="SUPFAM" id="SSF53850">
    <property type="entry name" value="Periplasmic binding protein-like II"/>
    <property type="match status" value="1"/>
</dbReference>
<dbReference type="EMBL" id="PDPS01000022">
    <property type="protein sequence ID" value="PID58562.1"/>
    <property type="molecule type" value="Genomic_DNA"/>
</dbReference>
<keyword evidence="12 18" id="KW-0479">Metal-binding</keyword>
<keyword evidence="9 18" id="KW-0028">Amino-acid biosynthesis</keyword>
<dbReference type="NCBIfam" id="TIGR00070">
    <property type="entry name" value="hisG"/>
    <property type="match status" value="1"/>
</dbReference>
<evidence type="ECO:0000256" key="14">
    <source>
        <dbReference type="ARBA" id="ARBA00022840"/>
    </source>
</evidence>
<evidence type="ECO:0000256" key="13">
    <source>
        <dbReference type="ARBA" id="ARBA00022741"/>
    </source>
</evidence>
<evidence type="ECO:0000256" key="16">
    <source>
        <dbReference type="ARBA" id="ARBA00023102"/>
    </source>
</evidence>
<dbReference type="AlphaFoldDB" id="A0A2G6E9M3"/>
<dbReference type="UniPathway" id="UPA00031">
    <property type="reaction ID" value="UER00006"/>
</dbReference>
<dbReference type="HAMAP" id="MF_00079">
    <property type="entry name" value="HisG_Long"/>
    <property type="match status" value="1"/>
</dbReference>
<evidence type="ECO:0000256" key="10">
    <source>
        <dbReference type="ARBA" id="ARBA00022676"/>
    </source>
</evidence>
<dbReference type="Pfam" id="PF01634">
    <property type="entry name" value="HisG"/>
    <property type="match status" value="1"/>
</dbReference>
<comment type="activity regulation">
    <text evidence="18">Feedback inhibited by histidine.</text>
</comment>
<evidence type="ECO:0000259" key="20">
    <source>
        <dbReference type="Pfam" id="PF08029"/>
    </source>
</evidence>
<comment type="subcellular location">
    <subcellularLocation>
        <location evidence="3 18">Cytoplasm</location>
    </subcellularLocation>
</comment>
<sequence>MPVLQLGIPKGSLQNTTIDMFKKAGYKITVSSRSYYPIIDDPEIECLLIRAQEMARYVEENILDVGLTGHDWIEENGADVVEVAELVYGKTGRAPLRWVVAVPEFSDIKDVKDLQGKRIATEAVNMTRRYLAKHGVEANVEFSWGATEVKPPRLADAIVEITETGSSLRANHLTIIDTVCSSTTRLIANTHAWTDTFKRAKIDRIAMLLKSVLAAENLVGLMMNVRRNDVDKVVTLLPALQNPTISPLLNSDWVALNTVVEEKIVREIIPELLQAGAQGIIEYALNKVVQ</sequence>
<proteinExistence type="inferred from homology"/>
<protein>
    <recommendedName>
        <fullName evidence="7 18">ATP phosphoribosyltransferase</fullName>
        <shortName evidence="18">ATP-PRT</shortName>
        <shortName evidence="18">ATP-PRTase</shortName>
        <ecNumber evidence="6 18">2.4.2.17</ecNumber>
    </recommendedName>
</protein>
<accession>A0A2G6E9M3</accession>
<dbReference type="Pfam" id="PF08029">
    <property type="entry name" value="HisG_C"/>
    <property type="match status" value="1"/>
</dbReference>
<keyword evidence="13 18" id="KW-0547">Nucleotide-binding</keyword>
<dbReference type="GO" id="GO:0005524">
    <property type="term" value="F:ATP binding"/>
    <property type="evidence" value="ECO:0007669"/>
    <property type="project" value="UniProtKB-KW"/>
</dbReference>
<dbReference type="GO" id="GO:0005737">
    <property type="term" value="C:cytoplasm"/>
    <property type="evidence" value="ECO:0007669"/>
    <property type="project" value="UniProtKB-SubCell"/>
</dbReference>
<evidence type="ECO:0000313" key="22">
    <source>
        <dbReference type="Proteomes" id="UP000229740"/>
    </source>
</evidence>
<keyword evidence="14 18" id="KW-0067">ATP-binding</keyword>